<reference evidence="2 3" key="1">
    <citation type="journal article" date="2019" name="Commun. Biol.">
        <title>The bagworm genome reveals a unique fibroin gene that provides high tensile strength.</title>
        <authorList>
            <person name="Kono N."/>
            <person name="Nakamura H."/>
            <person name="Ohtoshi R."/>
            <person name="Tomita M."/>
            <person name="Numata K."/>
            <person name="Arakawa K."/>
        </authorList>
    </citation>
    <scope>NUCLEOTIDE SEQUENCE [LARGE SCALE GENOMIC DNA]</scope>
</reference>
<feature type="compositionally biased region" description="Gly residues" evidence="1">
    <location>
        <begin position="1"/>
        <end position="19"/>
    </location>
</feature>
<comment type="caution">
    <text evidence="2">The sequence shown here is derived from an EMBL/GenBank/DDBJ whole genome shotgun (WGS) entry which is preliminary data.</text>
</comment>
<dbReference type="AlphaFoldDB" id="A0A4C1ZHD9"/>
<protein>
    <submittedName>
        <fullName evidence="2">Uncharacterized protein</fullName>
    </submittedName>
</protein>
<proteinExistence type="predicted"/>
<keyword evidence="3" id="KW-1185">Reference proteome</keyword>
<accession>A0A4C1ZHD9</accession>
<evidence type="ECO:0000313" key="3">
    <source>
        <dbReference type="Proteomes" id="UP000299102"/>
    </source>
</evidence>
<organism evidence="2 3">
    <name type="scientific">Eumeta variegata</name>
    <name type="common">Bagworm moth</name>
    <name type="synonym">Eumeta japonica</name>
    <dbReference type="NCBI Taxonomy" id="151549"/>
    <lineage>
        <taxon>Eukaryota</taxon>
        <taxon>Metazoa</taxon>
        <taxon>Ecdysozoa</taxon>
        <taxon>Arthropoda</taxon>
        <taxon>Hexapoda</taxon>
        <taxon>Insecta</taxon>
        <taxon>Pterygota</taxon>
        <taxon>Neoptera</taxon>
        <taxon>Endopterygota</taxon>
        <taxon>Lepidoptera</taxon>
        <taxon>Glossata</taxon>
        <taxon>Ditrysia</taxon>
        <taxon>Tineoidea</taxon>
        <taxon>Psychidae</taxon>
        <taxon>Oiketicinae</taxon>
        <taxon>Eumeta</taxon>
    </lineage>
</organism>
<feature type="region of interest" description="Disordered" evidence="1">
    <location>
        <begin position="1"/>
        <end position="23"/>
    </location>
</feature>
<name>A0A4C1ZHD9_EUMVA</name>
<dbReference type="Proteomes" id="UP000299102">
    <property type="component" value="Unassembled WGS sequence"/>
</dbReference>
<evidence type="ECO:0000313" key="2">
    <source>
        <dbReference type="EMBL" id="GBP86524.1"/>
    </source>
</evidence>
<sequence length="86" mass="9081">MRAKNYGGGRGARDGGAPGGDVAAAAREAATGPLKLRIRCHYAARREAQNADTWKAVFAFIGFSGKKITTPSRPVVSKPLKSPLKK</sequence>
<evidence type="ECO:0000256" key="1">
    <source>
        <dbReference type="SAM" id="MobiDB-lite"/>
    </source>
</evidence>
<dbReference type="EMBL" id="BGZK01001801">
    <property type="protein sequence ID" value="GBP86524.1"/>
    <property type="molecule type" value="Genomic_DNA"/>
</dbReference>
<gene>
    <name evidence="2" type="ORF">EVAR_69044_1</name>
</gene>